<evidence type="ECO:0000256" key="1">
    <source>
        <dbReference type="ARBA" id="ARBA00023015"/>
    </source>
</evidence>
<dbReference type="PANTHER" id="PTHR30055:SF234">
    <property type="entry name" value="HTH-TYPE TRANSCRIPTIONAL REGULATOR BETI"/>
    <property type="match status" value="1"/>
</dbReference>
<evidence type="ECO:0000259" key="5">
    <source>
        <dbReference type="PROSITE" id="PS50977"/>
    </source>
</evidence>
<gene>
    <name evidence="6" type="ORF">ABT211_16455</name>
</gene>
<keyword evidence="2 4" id="KW-0238">DNA-binding</keyword>
<evidence type="ECO:0000256" key="3">
    <source>
        <dbReference type="ARBA" id="ARBA00023163"/>
    </source>
</evidence>
<name>A0ABV1TFS9_9ACTN</name>
<dbReference type="PANTHER" id="PTHR30055">
    <property type="entry name" value="HTH-TYPE TRANSCRIPTIONAL REGULATOR RUTR"/>
    <property type="match status" value="1"/>
</dbReference>
<comment type="caution">
    <text evidence="6">The sequence shown here is derived from an EMBL/GenBank/DDBJ whole genome shotgun (WGS) entry which is preliminary data.</text>
</comment>
<dbReference type="Pfam" id="PF00440">
    <property type="entry name" value="TetR_N"/>
    <property type="match status" value="1"/>
</dbReference>
<dbReference type="InterPro" id="IPR050109">
    <property type="entry name" value="HTH-type_TetR-like_transc_reg"/>
</dbReference>
<evidence type="ECO:0000256" key="2">
    <source>
        <dbReference type="ARBA" id="ARBA00023125"/>
    </source>
</evidence>
<protein>
    <submittedName>
        <fullName evidence="6">Helix-turn-helix domain-containing protein</fullName>
    </submittedName>
</protein>
<dbReference type="Proteomes" id="UP001490365">
    <property type="component" value="Unassembled WGS sequence"/>
</dbReference>
<proteinExistence type="predicted"/>
<keyword evidence="3" id="KW-0804">Transcription</keyword>
<keyword evidence="1" id="KW-0805">Transcription regulation</keyword>
<dbReference type="PROSITE" id="PS50977">
    <property type="entry name" value="HTH_TETR_2"/>
    <property type="match status" value="1"/>
</dbReference>
<dbReference type="InterPro" id="IPR009057">
    <property type="entry name" value="Homeodomain-like_sf"/>
</dbReference>
<accession>A0ABV1TFS9</accession>
<dbReference type="RefSeq" id="WP_351957467.1">
    <property type="nucleotide sequence ID" value="NZ_JBEOZM010000006.1"/>
</dbReference>
<dbReference type="SUPFAM" id="SSF46689">
    <property type="entry name" value="Homeodomain-like"/>
    <property type="match status" value="1"/>
</dbReference>
<keyword evidence="7" id="KW-1185">Reference proteome</keyword>
<dbReference type="EMBL" id="JBEOZM010000006">
    <property type="protein sequence ID" value="MER6268871.1"/>
    <property type="molecule type" value="Genomic_DNA"/>
</dbReference>
<dbReference type="PRINTS" id="PR00455">
    <property type="entry name" value="HTHTETR"/>
</dbReference>
<evidence type="ECO:0000313" key="6">
    <source>
        <dbReference type="EMBL" id="MER6268871.1"/>
    </source>
</evidence>
<evidence type="ECO:0000256" key="4">
    <source>
        <dbReference type="PROSITE-ProRule" id="PRU00335"/>
    </source>
</evidence>
<feature type="DNA-binding region" description="H-T-H motif" evidence="4">
    <location>
        <begin position="32"/>
        <end position="51"/>
    </location>
</feature>
<dbReference type="Gene3D" id="1.10.357.10">
    <property type="entry name" value="Tetracycline Repressor, domain 2"/>
    <property type="match status" value="1"/>
</dbReference>
<organism evidence="6 7">
    <name type="scientific">Streptomyces sp. 900105755</name>
    <dbReference type="NCBI Taxonomy" id="3154389"/>
    <lineage>
        <taxon>Bacteria</taxon>
        <taxon>Bacillati</taxon>
        <taxon>Actinomycetota</taxon>
        <taxon>Actinomycetes</taxon>
        <taxon>Kitasatosporales</taxon>
        <taxon>Streptomycetaceae</taxon>
        <taxon>Streptomyces</taxon>
    </lineage>
</organism>
<dbReference type="Gene3D" id="1.10.10.60">
    <property type="entry name" value="Homeodomain-like"/>
    <property type="match status" value="1"/>
</dbReference>
<sequence>MGLREKKAEKVRAAIYEAMIALAERDGYEAATVEQVAERAEVAVSTVYRYFANKDAILLDPIERTVGLLAGRLRARPETEDVAVSLGWTVRAALDMSPEELARLRRLRAQLDRAPGPRARLWDLVSRERLLLEDAVAERSGRDQLWNAAAAHLTLMIVGMAHDHDRESLDETAPADYADRIIMMLHAGAGAPIPARAPRADQDGRP</sequence>
<feature type="domain" description="HTH tetR-type" evidence="5">
    <location>
        <begin position="9"/>
        <end position="69"/>
    </location>
</feature>
<evidence type="ECO:0000313" key="7">
    <source>
        <dbReference type="Proteomes" id="UP001490365"/>
    </source>
</evidence>
<reference evidence="6 7" key="1">
    <citation type="submission" date="2024-06" db="EMBL/GenBank/DDBJ databases">
        <title>The Natural Products Discovery Center: Release of the First 8490 Sequenced Strains for Exploring Actinobacteria Biosynthetic Diversity.</title>
        <authorList>
            <person name="Kalkreuter E."/>
            <person name="Kautsar S.A."/>
            <person name="Yang D."/>
            <person name="Bader C.D."/>
            <person name="Teijaro C.N."/>
            <person name="Fluegel L."/>
            <person name="Davis C.M."/>
            <person name="Simpson J.R."/>
            <person name="Lauterbach L."/>
            <person name="Steele A.D."/>
            <person name="Gui C."/>
            <person name="Meng S."/>
            <person name="Li G."/>
            <person name="Viehrig K."/>
            <person name="Ye F."/>
            <person name="Su P."/>
            <person name="Kiefer A.F."/>
            <person name="Nichols A."/>
            <person name="Cepeda A.J."/>
            <person name="Yan W."/>
            <person name="Fan B."/>
            <person name="Jiang Y."/>
            <person name="Adhikari A."/>
            <person name="Zheng C.-J."/>
            <person name="Schuster L."/>
            <person name="Cowan T.M."/>
            <person name="Smanski M.J."/>
            <person name="Chevrette M.G."/>
            <person name="De Carvalho L.P.S."/>
            <person name="Shen B."/>
        </authorList>
    </citation>
    <scope>NUCLEOTIDE SEQUENCE [LARGE SCALE GENOMIC DNA]</scope>
    <source>
        <strain evidence="6 7">NPDC001694</strain>
    </source>
</reference>
<dbReference type="InterPro" id="IPR001647">
    <property type="entry name" value="HTH_TetR"/>
</dbReference>